<feature type="chain" id="PRO_5030702753" evidence="1">
    <location>
        <begin position="28"/>
        <end position="158"/>
    </location>
</feature>
<dbReference type="InterPro" id="IPR053147">
    <property type="entry name" value="Hsp_HslJ-like"/>
</dbReference>
<accession>A0A7X0H4P4</accession>
<name>A0A7X0H4P4_9BACT</name>
<dbReference type="EMBL" id="JACHGY010000001">
    <property type="protein sequence ID" value="MBB6429043.1"/>
    <property type="molecule type" value="Genomic_DNA"/>
</dbReference>
<proteinExistence type="predicted"/>
<dbReference type="InterPro" id="IPR038670">
    <property type="entry name" value="HslJ-like_sf"/>
</dbReference>
<evidence type="ECO:0000259" key="2">
    <source>
        <dbReference type="Pfam" id="PF03724"/>
    </source>
</evidence>
<reference evidence="3 4" key="1">
    <citation type="submission" date="2020-08" db="EMBL/GenBank/DDBJ databases">
        <title>Genomic Encyclopedia of Type Strains, Phase IV (KMG-IV): sequencing the most valuable type-strain genomes for metagenomic binning, comparative biology and taxonomic classification.</title>
        <authorList>
            <person name="Goeker M."/>
        </authorList>
    </citation>
    <scope>NUCLEOTIDE SEQUENCE [LARGE SCALE GENOMIC DNA]</scope>
    <source>
        <strain evidence="3 4">DSM 103725</strain>
    </source>
</reference>
<dbReference type="Proteomes" id="UP000541810">
    <property type="component" value="Unassembled WGS sequence"/>
</dbReference>
<dbReference type="InterPro" id="IPR005184">
    <property type="entry name" value="DUF306_Meta_HslJ"/>
</dbReference>
<gene>
    <name evidence="3" type="ORF">HNQ40_000849</name>
</gene>
<dbReference type="PANTHER" id="PTHR35535">
    <property type="entry name" value="HEAT SHOCK PROTEIN HSLJ"/>
    <property type="match status" value="1"/>
</dbReference>
<dbReference type="RefSeq" id="WP_184676644.1">
    <property type="nucleotide sequence ID" value="NZ_JACHGY010000001.1"/>
</dbReference>
<comment type="caution">
    <text evidence="3">The sequence shown here is derived from an EMBL/GenBank/DDBJ whole genome shotgun (WGS) entry which is preliminary data.</text>
</comment>
<dbReference type="Gene3D" id="2.40.128.270">
    <property type="match status" value="1"/>
</dbReference>
<evidence type="ECO:0000313" key="3">
    <source>
        <dbReference type="EMBL" id="MBB6429043.1"/>
    </source>
</evidence>
<organism evidence="3 4">
    <name type="scientific">Algisphaera agarilytica</name>
    <dbReference type="NCBI Taxonomy" id="1385975"/>
    <lineage>
        <taxon>Bacteria</taxon>
        <taxon>Pseudomonadati</taxon>
        <taxon>Planctomycetota</taxon>
        <taxon>Phycisphaerae</taxon>
        <taxon>Phycisphaerales</taxon>
        <taxon>Phycisphaeraceae</taxon>
        <taxon>Algisphaera</taxon>
    </lineage>
</organism>
<sequence>MNFAPAFCLAVSCVACFMLAGCISPQANEGDWEIVSGQTWNLTRLNGKAPITATDGNLEPLSLELSNDGRAAGFAGVNRFFGSYESTPQGDIQFAALGATRMFRDDPPGLMDQEQAFFETLSAIDAYRLQDGNLILLSAGKKLLVFEPAPEQPAATPE</sequence>
<feature type="signal peptide" evidence="1">
    <location>
        <begin position="1"/>
        <end position="27"/>
    </location>
</feature>
<dbReference type="AlphaFoldDB" id="A0A7X0H4P4"/>
<keyword evidence="1" id="KW-0732">Signal</keyword>
<evidence type="ECO:0000313" key="4">
    <source>
        <dbReference type="Proteomes" id="UP000541810"/>
    </source>
</evidence>
<evidence type="ECO:0000256" key="1">
    <source>
        <dbReference type="SAM" id="SignalP"/>
    </source>
</evidence>
<dbReference type="Pfam" id="PF03724">
    <property type="entry name" value="META"/>
    <property type="match status" value="1"/>
</dbReference>
<protein>
    <submittedName>
        <fullName evidence="3">Heat shock protein HslJ</fullName>
    </submittedName>
</protein>
<dbReference type="PANTHER" id="PTHR35535:SF1">
    <property type="entry name" value="HEAT SHOCK PROTEIN HSLJ"/>
    <property type="match status" value="1"/>
</dbReference>
<feature type="domain" description="DUF306" evidence="2">
    <location>
        <begin position="36"/>
        <end position="147"/>
    </location>
</feature>
<keyword evidence="3" id="KW-0346">Stress response</keyword>
<keyword evidence="4" id="KW-1185">Reference proteome</keyword>